<protein>
    <submittedName>
        <fullName evidence="2">ParE toxin of type II toxin-antitoxin system, parDE</fullName>
    </submittedName>
</protein>
<keyword evidence="1" id="KW-1277">Toxin-antitoxin system</keyword>
<proteinExistence type="predicted"/>
<dbReference type="STRING" id="39060.SAMN05660706_12220"/>
<name>A0A1I6DZK3_9FIRM</name>
<dbReference type="InterPro" id="IPR035093">
    <property type="entry name" value="RelE/ParE_toxin_dom_sf"/>
</dbReference>
<accession>A0A1I6DZK3</accession>
<gene>
    <name evidence="2" type="ORF">SAMN05660706_12220</name>
</gene>
<dbReference type="Pfam" id="PF05016">
    <property type="entry name" value="ParE_toxin"/>
    <property type="match status" value="1"/>
</dbReference>
<dbReference type="InterPro" id="IPR007712">
    <property type="entry name" value="RelE/ParE_toxin"/>
</dbReference>
<sequence>MDSEGKIYKVIISDEAAQMLVSHSRFLARVSEKAALDLIAEFSEKAKSLEEFPERNPWLSDPFIPAGKYRKLLIGKRYLLIYQIKGDTVYVDYVVDCRQDYGWLL</sequence>
<evidence type="ECO:0000256" key="1">
    <source>
        <dbReference type="ARBA" id="ARBA00022649"/>
    </source>
</evidence>
<keyword evidence="3" id="KW-1185">Reference proteome</keyword>
<dbReference type="AlphaFoldDB" id="A0A1I6DZK3"/>
<dbReference type="OrthoDB" id="1683991at2"/>
<dbReference type="EMBL" id="FOYM01000022">
    <property type="protein sequence ID" value="SFR10964.1"/>
    <property type="molecule type" value="Genomic_DNA"/>
</dbReference>
<evidence type="ECO:0000313" key="3">
    <source>
        <dbReference type="Proteomes" id="UP000199584"/>
    </source>
</evidence>
<dbReference type="Proteomes" id="UP000199584">
    <property type="component" value="Unassembled WGS sequence"/>
</dbReference>
<reference evidence="3" key="1">
    <citation type="submission" date="2016-10" db="EMBL/GenBank/DDBJ databases">
        <authorList>
            <person name="Varghese N."/>
            <person name="Submissions S."/>
        </authorList>
    </citation>
    <scope>NUCLEOTIDE SEQUENCE [LARGE SCALE GENOMIC DNA]</scope>
    <source>
        <strain evidence="3">DSM 3669</strain>
    </source>
</reference>
<dbReference type="Gene3D" id="3.30.2310.20">
    <property type="entry name" value="RelE-like"/>
    <property type="match status" value="1"/>
</dbReference>
<dbReference type="RefSeq" id="WP_092485002.1">
    <property type="nucleotide sequence ID" value="NZ_FOYM01000022.1"/>
</dbReference>
<evidence type="ECO:0000313" key="2">
    <source>
        <dbReference type="EMBL" id="SFR10964.1"/>
    </source>
</evidence>
<organism evidence="2 3">
    <name type="scientific">Desulfoscipio geothermicus DSM 3669</name>
    <dbReference type="NCBI Taxonomy" id="1121426"/>
    <lineage>
        <taxon>Bacteria</taxon>
        <taxon>Bacillati</taxon>
        <taxon>Bacillota</taxon>
        <taxon>Clostridia</taxon>
        <taxon>Eubacteriales</taxon>
        <taxon>Desulfallaceae</taxon>
        <taxon>Desulfoscipio</taxon>
    </lineage>
</organism>